<dbReference type="InterPro" id="IPR001208">
    <property type="entry name" value="MCM_dom"/>
</dbReference>
<keyword evidence="3" id="KW-0067">ATP-binding</keyword>
<dbReference type="PANTHER" id="PTHR32039:SF7">
    <property type="entry name" value="COMPETENCE PROTEIN COMM"/>
    <property type="match status" value="1"/>
</dbReference>
<evidence type="ECO:0000256" key="1">
    <source>
        <dbReference type="ARBA" id="ARBA00006354"/>
    </source>
</evidence>
<dbReference type="InterPro" id="IPR025158">
    <property type="entry name" value="Mg_chelat-rel_C"/>
</dbReference>
<protein>
    <submittedName>
        <fullName evidence="5">YifB family Mg chelatase-like AAA ATPase</fullName>
    </submittedName>
</protein>
<dbReference type="SUPFAM" id="SSF54211">
    <property type="entry name" value="Ribosomal protein S5 domain 2-like"/>
    <property type="match status" value="1"/>
</dbReference>
<dbReference type="SUPFAM" id="SSF52540">
    <property type="entry name" value="P-loop containing nucleoside triphosphate hydrolases"/>
    <property type="match status" value="1"/>
</dbReference>
<dbReference type="SMART" id="SM00382">
    <property type="entry name" value="AAA"/>
    <property type="match status" value="1"/>
</dbReference>
<comment type="caution">
    <text evidence="5">The sequence shown here is derived from an EMBL/GenBank/DDBJ whole genome shotgun (WGS) entry which is preliminary data.</text>
</comment>
<dbReference type="Pfam" id="PF13335">
    <property type="entry name" value="Mg_chelatase_C"/>
    <property type="match status" value="1"/>
</dbReference>
<keyword evidence="2" id="KW-0547">Nucleotide-binding</keyword>
<comment type="similarity">
    <text evidence="1">Belongs to the Mg-chelatase subunits D/I family. ComM subfamily.</text>
</comment>
<sequence>MGIEGYLVEVEADLSQGLPKLVITGLPDTALGQARDRLRAAVTNSGEGWPTSRITVNLSPASVRKQGSGFDVAMAVAILQAAGVLPAGALRDTVLVGELALDGRIRTVRGVLPAVLAASRAGIGRVVVPAGNAAEARLVSADLRVVGVDNLADLLAMLRGTLEIPDEPAPEVDPDQDSGLDLADVVGQPDGRAAVEIAAAGGHHLAMVGPPGSGKTMLAERMPGLLPPLSEHESLEVTAVHSIAGVLPPDCALIRRPPYQAPHHTTTMPALVGGGAGLARPGALSLAHRGVLFLDEAPEFPRGVLESLRQPLERGQVQISRAAGIVTYPSRVQLVVAANPCPCASPRGDALCTCPAATRRRYLRKISGPLLDRIDLQVKLLPVRPGALLGPTDQLESSAAVRERVRLAREAAADRWRPYGWATNADVPGPSLRQNFRLPRSVRRTLDMAFENGALSARGYDRVLRISWTVCDLAGRTMPAGDDVDQAVELRTGKAA</sequence>
<dbReference type="EMBL" id="BAAANY010000010">
    <property type="protein sequence ID" value="GAA1682046.1"/>
    <property type="molecule type" value="Genomic_DNA"/>
</dbReference>
<dbReference type="Pfam" id="PF01078">
    <property type="entry name" value="Mg_chelatase"/>
    <property type="match status" value="1"/>
</dbReference>
<reference evidence="5 6" key="1">
    <citation type="journal article" date="2019" name="Int. J. Syst. Evol. Microbiol.">
        <title>The Global Catalogue of Microorganisms (GCM) 10K type strain sequencing project: providing services to taxonomists for standard genome sequencing and annotation.</title>
        <authorList>
            <consortium name="The Broad Institute Genomics Platform"/>
            <consortium name="The Broad Institute Genome Sequencing Center for Infectious Disease"/>
            <person name="Wu L."/>
            <person name="Ma J."/>
        </authorList>
    </citation>
    <scope>NUCLEOTIDE SEQUENCE [LARGE SCALE GENOMIC DNA]</scope>
    <source>
        <strain evidence="5 6">JCM 14718</strain>
    </source>
</reference>
<evidence type="ECO:0000313" key="5">
    <source>
        <dbReference type="EMBL" id="GAA1682046.1"/>
    </source>
</evidence>
<evidence type="ECO:0000256" key="2">
    <source>
        <dbReference type="ARBA" id="ARBA00022741"/>
    </source>
</evidence>
<evidence type="ECO:0000256" key="3">
    <source>
        <dbReference type="ARBA" id="ARBA00022840"/>
    </source>
</evidence>
<dbReference type="Pfam" id="PF13541">
    <property type="entry name" value="ChlI"/>
    <property type="match status" value="1"/>
</dbReference>
<name>A0ABN2H5T3_9ACTN</name>
<dbReference type="InterPro" id="IPR004482">
    <property type="entry name" value="Mg_chelat-rel"/>
</dbReference>
<dbReference type="Gene3D" id="3.30.230.10">
    <property type="match status" value="1"/>
</dbReference>
<dbReference type="InterPro" id="IPR003593">
    <property type="entry name" value="AAA+_ATPase"/>
</dbReference>
<dbReference type="InterPro" id="IPR000523">
    <property type="entry name" value="Mg_chelatse_chII-like_cat_dom"/>
</dbReference>
<keyword evidence="6" id="KW-1185">Reference proteome</keyword>
<proteinExistence type="inferred from homology"/>
<dbReference type="Gene3D" id="3.40.50.300">
    <property type="entry name" value="P-loop containing nucleotide triphosphate hydrolases"/>
    <property type="match status" value="1"/>
</dbReference>
<dbReference type="NCBIfam" id="TIGR00368">
    <property type="entry name" value="YifB family Mg chelatase-like AAA ATPase"/>
    <property type="match status" value="1"/>
</dbReference>
<evidence type="ECO:0000259" key="4">
    <source>
        <dbReference type="SMART" id="SM00382"/>
    </source>
</evidence>
<dbReference type="InterPro" id="IPR014721">
    <property type="entry name" value="Ribsml_uS5_D2-typ_fold_subgr"/>
</dbReference>
<dbReference type="PANTHER" id="PTHR32039">
    <property type="entry name" value="MAGNESIUM-CHELATASE SUBUNIT CHLI"/>
    <property type="match status" value="1"/>
</dbReference>
<dbReference type="Proteomes" id="UP001500618">
    <property type="component" value="Unassembled WGS sequence"/>
</dbReference>
<dbReference type="InterPro" id="IPR027417">
    <property type="entry name" value="P-loop_NTPase"/>
</dbReference>
<feature type="domain" description="AAA+ ATPase" evidence="4">
    <location>
        <begin position="201"/>
        <end position="384"/>
    </location>
</feature>
<dbReference type="InterPro" id="IPR020568">
    <property type="entry name" value="Ribosomal_Su5_D2-typ_SF"/>
</dbReference>
<accession>A0ABN2H5T3</accession>
<dbReference type="PRINTS" id="PR01657">
    <property type="entry name" value="MCMFAMILY"/>
</dbReference>
<dbReference type="InterPro" id="IPR045006">
    <property type="entry name" value="CHLI-like"/>
</dbReference>
<evidence type="ECO:0000313" key="6">
    <source>
        <dbReference type="Proteomes" id="UP001500618"/>
    </source>
</evidence>
<organism evidence="5 6">
    <name type="scientific">Fodinicola feengrottensis</name>
    <dbReference type="NCBI Taxonomy" id="435914"/>
    <lineage>
        <taxon>Bacteria</taxon>
        <taxon>Bacillati</taxon>
        <taxon>Actinomycetota</taxon>
        <taxon>Actinomycetes</taxon>
        <taxon>Mycobacteriales</taxon>
        <taxon>Fodinicola</taxon>
    </lineage>
</organism>
<gene>
    <name evidence="5" type="ORF">GCM10009765_34010</name>
</gene>